<organism evidence="1 2">
    <name type="scientific">Rhododendron molle</name>
    <name type="common">Chinese azalea</name>
    <name type="synonym">Azalea mollis</name>
    <dbReference type="NCBI Taxonomy" id="49168"/>
    <lineage>
        <taxon>Eukaryota</taxon>
        <taxon>Viridiplantae</taxon>
        <taxon>Streptophyta</taxon>
        <taxon>Embryophyta</taxon>
        <taxon>Tracheophyta</taxon>
        <taxon>Spermatophyta</taxon>
        <taxon>Magnoliopsida</taxon>
        <taxon>eudicotyledons</taxon>
        <taxon>Gunneridae</taxon>
        <taxon>Pentapetalae</taxon>
        <taxon>asterids</taxon>
        <taxon>Ericales</taxon>
        <taxon>Ericaceae</taxon>
        <taxon>Ericoideae</taxon>
        <taxon>Rhodoreae</taxon>
        <taxon>Rhododendron</taxon>
    </lineage>
</organism>
<dbReference type="EMBL" id="CM046390">
    <property type="protein sequence ID" value="KAI8563536.1"/>
    <property type="molecule type" value="Genomic_DNA"/>
</dbReference>
<name>A0ACC0PEF7_RHOML</name>
<keyword evidence="2" id="KW-1185">Reference proteome</keyword>
<accession>A0ACC0PEF7</accession>
<comment type="caution">
    <text evidence="1">The sequence shown here is derived from an EMBL/GenBank/DDBJ whole genome shotgun (WGS) entry which is preliminary data.</text>
</comment>
<reference evidence="1" key="1">
    <citation type="submission" date="2022-02" db="EMBL/GenBank/DDBJ databases">
        <title>Plant Genome Project.</title>
        <authorList>
            <person name="Zhang R.-G."/>
        </authorList>
    </citation>
    <scope>NUCLEOTIDE SEQUENCE</scope>
    <source>
        <strain evidence="1">AT1</strain>
    </source>
</reference>
<protein>
    <submittedName>
        <fullName evidence="1">Uncharacterized protein</fullName>
    </submittedName>
</protein>
<dbReference type="Proteomes" id="UP001062846">
    <property type="component" value="Chromosome 3"/>
</dbReference>
<evidence type="ECO:0000313" key="2">
    <source>
        <dbReference type="Proteomes" id="UP001062846"/>
    </source>
</evidence>
<gene>
    <name evidence="1" type="ORF">RHMOL_Rhmol03G0118100</name>
</gene>
<evidence type="ECO:0000313" key="1">
    <source>
        <dbReference type="EMBL" id="KAI8563536.1"/>
    </source>
</evidence>
<proteinExistence type="predicted"/>
<sequence length="128" mass="14473">MRCCRSSDLSLSLSVSPLRLSILNVSPTLSDCPFSTSLSPSLRLSQTELVEQQEENRSNLRFVWVVFDKMLDPYGVTQVMYDILVQAGRVVDLYIPRDKETNRPKGFPFAEYETEEIAVYAVGLFSGL</sequence>